<feature type="transmembrane region" description="Helical" evidence="1">
    <location>
        <begin position="136"/>
        <end position="159"/>
    </location>
</feature>
<feature type="transmembrane region" description="Helical" evidence="1">
    <location>
        <begin position="212"/>
        <end position="232"/>
    </location>
</feature>
<dbReference type="Proteomes" id="UP001497600">
    <property type="component" value="Chromosome A"/>
</dbReference>
<dbReference type="PANTHER" id="PTHR42109">
    <property type="entry name" value="UNPLACED GENOMIC SCAFFOLD UM_SCAF_CONTIG_1.265, WHOLE GENOME SHOTGUN SEQUENCE"/>
    <property type="match status" value="1"/>
</dbReference>
<keyword evidence="1" id="KW-0812">Transmembrane</keyword>
<feature type="transmembrane region" description="Helical" evidence="1">
    <location>
        <begin position="44"/>
        <end position="66"/>
    </location>
</feature>
<evidence type="ECO:0000313" key="4">
    <source>
        <dbReference type="Proteomes" id="UP001497600"/>
    </source>
</evidence>
<dbReference type="InterPro" id="IPR056119">
    <property type="entry name" value="DUF7702"/>
</dbReference>
<keyword evidence="1" id="KW-1133">Transmembrane helix</keyword>
<dbReference type="Pfam" id="PF24800">
    <property type="entry name" value="DUF7702"/>
    <property type="match status" value="1"/>
</dbReference>
<dbReference type="EMBL" id="OZ004253">
    <property type="protein sequence ID" value="CAK7893655.1"/>
    <property type="molecule type" value="Genomic_DNA"/>
</dbReference>
<evidence type="ECO:0000313" key="3">
    <source>
        <dbReference type="EMBL" id="CAK7893655.1"/>
    </source>
</evidence>
<feature type="transmembrane region" description="Helical" evidence="1">
    <location>
        <begin position="179"/>
        <end position="200"/>
    </location>
</feature>
<dbReference type="PANTHER" id="PTHR42109:SF2">
    <property type="entry name" value="INTEGRAL MEMBRANE PROTEIN"/>
    <property type="match status" value="1"/>
</dbReference>
<sequence>MSNGFLSVGAGIAASVFLALYTIFTILTALIVYRVGWKTQYSFLLFFGVLRLGGQTCGVAFAKLGIEHYQWLIAYLVLSAEGYFTLVLTCFHYLAKAQIAQYGSSWIRPTQEEMEIRTKGQNYFRATNTKMSTPSAIFHTILIPANAILIAGGTMLTGMDADQLATHSSKLMTSKLLRCIGQSIFLAETVILVLLTLYVFKREKVTSYTMYALFAAYPFLLVRGAFGVMSIFLDKMNYFLMSNYDENGLSSYFVACEYTMATTMEFIAASILMSNYYMTRYINKRGSVIQEDDEESSTGDRQYK</sequence>
<feature type="transmembrane region" description="Helical" evidence="1">
    <location>
        <begin position="252"/>
        <end position="277"/>
    </location>
</feature>
<feature type="transmembrane region" description="Helical" evidence="1">
    <location>
        <begin position="12"/>
        <end position="32"/>
    </location>
</feature>
<gene>
    <name evidence="3" type="ORF">CAAN4_A08284</name>
</gene>
<accession>A0ABP0E8U4</accession>
<name>A0ABP0E8U4_9ASCO</name>
<evidence type="ECO:0000259" key="2">
    <source>
        <dbReference type="Pfam" id="PF24800"/>
    </source>
</evidence>
<evidence type="ECO:0000256" key="1">
    <source>
        <dbReference type="SAM" id="Phobius"/>
    </source>
</evidence>
<keyword evidence="4" id="KW-1185">Reference proteome</keyword>
<feature type="transmembrane region" description="Helical" evidence="1">
    <location>
        <begin position="72"/>
        <end position="95"/>
    </location>
</feature>
<organism evidence="3 4">
    <name type="scientific">[Candida] anglica</name>
    <dbReference type="NCBI Taxonomy" id="148631"/>
    <lineage>
        <taxon>Eukaryota</taxon>
        <taxon>Fungi</taxon>
        <taxon>Dikarya</taxon>
        <taxon>Ascomycota</taxon>
        <taxon>Saccharomycotina</taxon>
        <taxon>Pichiomycetes</taxon>
        <taxon>Debaryomycetaceae</taxon>
        <taxon>Kurtzmaniella</taxon>
    </lineage>
</organism>
<reference evidence="3 4" key="1">
    <citation type="submission" date="2024-01" db="EMBL/GenBank/DDBJ databases">
        <authorList>
            <consortium name="Genoscope - CEA"/>
            <person name="William W."/>
        </authorList>
    </citation>
    <scope>NUCLEOTIDE SEQUENCE [LARGE SCALE GENOMIC DNA]</scope>
    <source>
        <strain evidence="3 4">29B2s-10</strain>
    </source>
</reference>
<feature type="domain" description="DUF7702" evidence="2">
    <location>
        <begin position="137"/>
        <end position="273"/>
    </location>
</feature>
<proteinExistence type="predicted"/>
<protein>
    <recommendedName>
        <fullName evidence="2">DUF7702 domain-containing protein</fullName>
    </recommendedName>
</protein>
<keyword evidence="1" id="KW-0472">Membrane</keyword>